<name>A0ABT4VLT8_9HYPH</name>
<comment type="subunit">
    <text evidence="7">Monomer.</text>
</comment>
<dbReference type="Pfam" id="PF00753">
    <property type="entry name" value="Lactamase_B"/>
    <property type="match status" value="1"/>
</dbReference>
<dbReference type="PANTHER" id="PTHR43705">
    <property type="entry name" value="HYDROXYACYLGLUTATHIONE HYDROLASE"/>
    <property type="match status" value="1"/>
</dbReference>
<keyword evidence="6 7" id="KW-0862">Zinc</keyword>
<comment type="similarity">
    <text evidence="3 7">Belongs to the metallo-beta-lactamase superfamily. Glyoxalase II family.</text>
</comment>
<dbReference type="Proteomes" id="UP001148313">
    <property type="component" value="Unassembled WGS sequence"/>
</dbReference>
<accession>A0ABT4VLT8</accession>
<evidence type="ECO:0000259" key="8">
    <source>
        <dbReference type="SMART" id="SM00849"/>
    </source>
</evidence>
<dbReference type="GO" id="GO:0004416">
    <property type="term" value="F:hydroxyacylglutathione hydrolase activity"/>
    <property type="evidence" value="ECO:0007669"/>
    <property type="project" value="UniProtKB-EC"/>
</dbReference>
<comment type="function">
    <text evidence="7">Thiolesterase that catalyzes the hydrolysis of S-D-lactoyl-glutathione to form glutathione and D-lactic acid.</text>
</comment>
<dbReference type="Gene3D" id="3.60.15.10">
    <property type="entry name" value="Ribonuclease Z/Hydroxyacylglutathione hydrolase-like"/>
    <property type="match status" value="1"/>
</dbReference>
<dbReference type="InterPro" id="IPR050110">
    <property type="entry name" value="Glyoxalase_II_hydrolase"/>
</dbReference>
<sequence>MAEIKIEQFPCREDNFGVLVHDPKTGVTASIDAPEEAPIIDVLESKGWGLNHIFVTHHHFDHVEAIPALKQRYGANVFGPASEAARIPGIDEALSDGDHFHFGNLRVEIIETPGHTLGHICYYMPEAGVLFAADTLFALGCGRLFEGTPEQMHMSLQRLAALPDDTIVYCGHEYTASNAAFAVTVDPQNAALERRAEEIARLRDAGMATLPTTLGLEKATNPFLRPDDAAIRAHLGMVDASDAEVFTEIRHRKDRF</sequence>
<dbReference type="Pfam" id="PF16123">
    <property type="entry name" value="HAGH_C"/>
    <property type="match status" value="1"/>
</dbReference>
<comment type="catalytic activity">
    <reaction evidence="1 7">
        <text>an S-(2-hydroxyacyl)glutathione + H2O = a 2-hydroxy carboxylate + glutathione + H(+)</text>
        <dbReference type="Rhea" id="RHEA:21864"/>
        <dbReference type="ChEBI" id="CHEBI:15377"/>
        <dbReference type="ChEBI" id="CHEBI:15378"/>
        <dbReference type="ChEBI" id="CHEBI:57925"/>
        <dbReference type="ChEBI" id="CHEBI:58896"/>
        <dbReference type="ChEBI" id="CHEBI:71261"/>
        <dbReference type="EC" id="3.1.2.6"/>
    </reaction>
</comment>
<keyword evidence="10" id="KW-1185">Reference proteome</keyword>
<dbReference type="HAMAP" id="MF_01374">
    <property type="entry name" value="Glyoxalase_2"/>
    <property type="match status" value="1"/>
</dbReference>
<dbReference type="CDD" id="cd07723">
    <property type="entry name" value="hydroxyacylglutathione_hydrolase_MBL-fold"/>
    <property type="match status" value="1"/>
</dbReference>
<feature type="binding site" evidence="7">
    <location>
        <position position="61"/>
    </location>
    <ligand>
        <name>Zn(2+)</name>
        <dbReference type="ChEBI" id="CHEBI:29105"/>
        <label>2</label>
    </ligand>
</feature>
<dbReference type="InterPro" id="IPR036866">
    <property type="entry name" value="RibonucZ/Hydroxyglut_hydro"/>
</dbReference>
<gene>
    <name evidence="7 9" type="primary">gloB</name>
    <name evidence="9" type="ORF">OOZ53_10010</name>
</gene>
<feature type="binding site" evidence="7">
    <location>
        <position position="134"/>
    </location>
    <ligand>
        <name>Zn(2+)</name>
        <dbReference type="ChEBI" id="CHEBI:29105"/>
        <label>2</label>
    </ligand>
</feature>
<keyword evidence="4 7" id="KW-0479">Metal-binding</keyword>
<dbReference type="InterPro" id="IPR032282">
    <property type="entry name" value="HAGH_C"/>
</dbReference>
<evidence type="ECO:0000256" key="5">
    <source>
        <dbReference type="ARBA" id="ARBA00022801"/>
    </source>
</evidence>
<feature type="binding site" evidence="7">
    <location>
        <position position="62"/>
    </location>
    <ligand>
        <name>Zn(2+)</name>
        <dbReference type="ChEBI" id="CHEBI:29105"/>
        <label>2</label>
    </ligand>
</feature>
<comment type="caution">
    <text evidence="9">The sequence shown here is derived from an EMBL/GenBank/DDBJ whole genome shotgun (WGS) entry which is preliminary data.</text>
</comment>
<evidence type="ECO:0000313" key="9">
    <source>
        <dbReference type="EMBL" id="MDA4845683.1"/>
    </source>
</evidence>
<evidence type="ECO:0000256" key="7">
    <source>
        <dbReference type="HAMAP-Rule" id="MF_01374"/>
    </source>
</evidence>
<comment type="cofactor">
    <cofactor evidence="7">
        <name>Zn(2+)</name>
        <dbReference type="ChEBI" id="CHEBI:29105"/>
    </cofactor>
    <text evidence="7">Binds 2 Zn(2+) ions per subunit.</text>
</comment>
<dbReference type="PANTHER" id="PTHR43705:SF1">
    <property type="entry name" value="HYDROXYACYLGLUTATHIONE HYDROLASE GLOB"/>
    <property type="match status" value="1"/>
</dbReference>
<proteinExistence type="inferred from homology"/>
<dbReference type="EMBL" id="JAPJZH010000005">
    <property type="protein sequence ID" value="MDA4845683.1"/>
    <property type="molecule type" value="Genomic_DNA"/>
</dbReference>
<evidence type="ECO:0000256" key="1">
    <source>
        <dbReference type="ARBA" id="ARBA00001623"/>
    </source>
</evidence>
<dbReference type="EC" id="3.1.2.6" evidence="7"/>
<evidence type="ECO:0000256" key="2">
    <source>
        <dbReference type="ARBA" id="ARBA00004963"/>
    </source>
</evidence>
<evidence type="ECO:0000313" key="10">
    <source>
        <dbReference type="Proteomes" id="UP001148313"/>
    </source>
</evidence>
<evidence type="ECO:0000256" key="3">
    <source>
        <dbReference type="ARBA" id="ARBA00006759"/>
    </source>
</evidence>
<dbReference type="SUPFAM" id="SSF56281">
    <property type="entry name" value="Metallo-hydrolase/oxidoreductase"/>
    <property type="match status" value="1"/>
</dbReference>
<evidence type="ECO:0000256" key="4">
    <source>
        <dbReference type="ARBA" id="ARBA00022723"/>
    </source>
</evidence>
<protein>
    <recommendedName>
        <fullName evidence="7">Hydroxyacylglutathione hydrolase</fullName>
        <ecNumber evidence="7">3.1.2.6</ecNumber>
    </recommendedName>
    <alternativeName>
        <fullName evidence="7">Glyoxalase II</fullName>
        <shortName evidence="7">Glx II</shortName>
    </alternativeName>
</protein>
<keyword evidence="5 7" id="KW-0378">Hydrolase</keyword>
<feature type="domain" description="Metallo-beta-lactamase" evidence="8">
    <location>
        <begin position="14"/>
        <end position="172"/>
    </location>
</feature>
<feature type="binding site" evidence="7">
    <location>
        <position position="115"/>
    </location>
    <ligand>
        <name>Zn(2+)</name>
        <dbReference type="ChEBI" id="CHEBI:29105"/>
        <label>1</label>
    </ligand>
</feature>
<dbReference type="InterPro" id="IPR035680">
    <property type="entry name" value="Clx_II_MBL"/>
</dbReference>
<evidence type="ECO:0000256" key="6">
    <source>
        <dbReference type="ARBA" id="ARBA00022833"/>
    </source>
</evidence>
<feature type="binding site" evidence="7">
    <location>
        <position position="59"/>
    </location>
    <ligand>
        <name>Zn(2+)</name>
        <dbReference type="ChEBI" id="CHEBI:29105"/>
        <label>1</label>
    </ligand>
</feature>
<dbReference type="NCBIfam" id="TIGR03413">
    <property type="entry name" value="GSH_gloB"/>
    <property type="match status" value="1"/>
</dbReference>
<feature type="binding site" evidence="7">
    <location>
        <position position="57"/>
    </location>
    <ligand>
        <name>Zn(2+)</name>
        <dbReference type="ChEBI" id="CHEBI:29105"/>
        <label>1</label>
    </ligand>
</feature>
<reference evidence="9" key="1">
    <citation type="submission" date="2022-11" db="EMBL/GenBank/DDBJ databases">
        <title>Hoeflea poritis sp. nov., isolated from scleractinian coral Porites lutea.</title>
        <authorList>
            <person name="Zhang G."/>
            <person name="Wei Q."/>
            <person name="Cai L."/>
        </authorList>
    </citation>
    <scope>NUCLEOTIDE SEQUENCE</scope>
    <source>
        <strain evidence="9">E7-10</strain>
    </source>
</reference>
<comment type="pathway">
    <text evidence="2 7">Secondary metabolite metabolism; methylglyoxal degradation; (R)-lactate from methylglyoxal: step 2/2.</text>
</comment>
<dbReference type="InterPro" id="IPR001279">
    <property type="entry name" value="Metallo-B-lactamas"/>
</dbReference>
<feature type="binding site" evidence="7">
    <location>
        <position position="172"/>
    </location>
    <ligand>
        <name>Zn(2+)</name>
        <dbReference type="ChEBI" id="CHEBI:29105"/>
        <label>2</label>
    </ligand>
</feature>
<dbReference type="PIRSF" id="PIRSF005457">
    <property type="entry name" value="Glx"/>
    <property type="match status" value="1"/>
</dbReference>
<dbReference type="SMART" id="SM00849">
    <property type="entry name" value="Lactamase_B"/>
    <property type="match status" value="1"/>
</dbReference>
<feature type="binding site" evidence="7">
    <location>
        <position position="134"/>
    </location>
    <ligand>
        <name>Zn(2+)</name>
        <dbReference type="ChEBI" id="CHEBI:29105"/>
        <label>1</label>
    </ligand>
</feature>
<organism evidence="9 10">
    <name type="scientific">Hoeflea poritis</name>
    <dbReference type="NCBI Taxonomy" id="2993659"/>
    <lineage>
        <taxon>Bacteria</taxon>
        <taxon>Pseudomonadati</taxon>
        <taxon>Pseudomonadota</taxon>
        <taxon>Alphaproteobacteria</taxon>
        <taxon>Hyphomicrobiales</taxon>
        <taxon>Rhizobiaceae</taxon>
        <taxon>Hoeflea</taxon>
    </lineage>
</organism>
<dbReference type="InterPro" id="IPR017782">
    <property type="entry name" value="Hydroxyacylglutathione_Hdrlase"/>
</dbReference>
<dbReference type="RefSeq" id="WP_271089356.1">
    <property type="nucleotide sequence ID" value="NZ_JAPJZH010000005.1"/>
</dbReference>